<sequence>MVVFAMLNGKEDSWRKGDKFLVTLKAFVWLDNFFSLQRSQRSCIYLEKPW</sequence>
<accession>A0A0K2TGU0</accession>
<reference evidence="1" key="1">
    <citation type="submission" date="2014-05" db="EMBL/GenBank/DDBJ databases">
        <authorList>
            <person name="Chronopoulou M."/>
        </authorList>
    </citation>
    <scope>NUCLEOTIDE SEQUENCE</scope>
    <source>
        <tissue evidence="1">Whole organism</tissue>
    </source>
</reference>
<dbReference type="EMBL" id="HACA01007902">
    <property type="protein sequence ID" value="CDW25263.1"/>
    <property type="molecule type" value="Transcribed_RNA"/>
</dbReference>
<organism evidence="1">
    <name type="scientific">Lepeophtheirus salmonis</name>
    <name type="common">Salmon louse</name>
    <name type="synonym">Caligus salmonis</name>
    <dbReference type="NCBI Taxonomy" id="72036"/>
    <lineage>
        <taxon>Eukaryota</taxon>
        <taxon>Metazoa</taxon>
        <taxon>Ecdysozoa</taxon>
        <taxon>Arthropoda</taxon>
        <taxon>Crustacea</taxon>
        <taxon>Multicrustacea</taxon>
        <taxon>Hexanauplia</taxon>
        <taxon>Copepoda</taxon>
        <taxon>Siphonostomatoida</taxon>
        <taxon>Caligidae</taxon>
        <taxon>Lepeophtheirus</taxon>
    </lineage>
</organism>
<proteinExistence type="predicted"/>
<name>A0A0K2TGU0_LEPSM</name>
<protein>
    <submittedName>
        <fullName evidence="1">Uncharacterized protein</fullName>
    </submittedName>
</protein>
<dbReference type="AlphaFoldDB" id="A0A0K2TGU0"/>
<evidence type="ECO:0000313" key="1">
    <source>
        <dbReference type="EMBL" id="CDW25263.1"/>
    </source>
</evidence>